<proteinExistence type="predicted"/>
<sequence>DSKIPTYQRMWSFMESTKPVVFTKGNPEGIERVKKENGNYAFLMESTGLEGIWNCITSW</sequence>
<evidence type="ECO:0000313" key="2">
    <source>
        <dbReference type="Proteomes" id="UP000595437"/>
    </source>
</evidence>
<dbReference type="OrthoDB" id="5984008at2759"/>
<accession>A0A7T8H0H6</accession>
<dbReference type="AlphaFoldDB" id="A0A7T8H0H6"/>
<feature type="non-terminal residue" evidence="1">
    <location>
        <position position="59"/>
    </location>
</feature>
<keyword evidence="2" id="KW-1185">Reference proteome</keyword>
<protein>
    <submittedName>
        <fullName evidence="1">Uncharacterized protein</fullName>
    </submittedName>
</protein>
<dbReference type="EMBL" id="CP045899">
    <property type="protein sequence ID" value="QQP40921.1"/>
    <property type="molecule type" value="Genomic_DNA"/>
</dbReference>
<name>A0A7T8H0H6_CALRO</name>
<reference evidence="2" key="1">
    <citation type="submission" date="2021-01" db="EMBL/GenBank/DDBJ databases">
        <title>Caligus Genome Assembly.</title>
        <authorList>
            <person name="Gallardo-Escarate C."/>
        </authorList>
    </citation>
    <scope>NUCLEOTIDE SEQUENCE [LARGE SCALE GENOMIC DNA]</scope>
</reference>
<organism evidence="1 2">
    <name type="scientific">Caligus rogercresseyi</name>
    <name type="common">Sea louse</name>
    <dbReference type="NCBI Taxonomy" id="217165"/>
    <lineage>
        <taxon>Eukaryota</taxon>
        <taxon>Metazoa</taxon>
        <taxon>Ecdysozoa</taxon>
        <taxon>Arthropoda</taxon>
        <taxon>Crustacea</taxon>
        <taxon>Multicrustacea</taxon>
        <taxon>Hexanauplia</taxon>
        <taxon>Copepoda</taxon>
        <taxon>Siphonostomatoida</taxon>
        <taxon>Caligidae</taxon>
        <taxon>Caligus</taxon>
    </lineage>
</organism>
<dbReference type="Proteomes" id="UP000595437">
    <property type="component" value="Chromosome 10"/>
</dbReference>
<dbReference type="Gene3D" id="3.40.190.10">
    <property type="entry name" value="Periplasmic binding protein-like II"/>
    <property type="match status" value="1"/>
</dbReference>
<evidence type="ECO:0000313" key="1">
    <source>
        <dbReference type="EMBL" id="QQP40921.1"/>
    </source>
</evidence>
<gene>
    <name evidence="1" type="ORF">FKW44_015131</name>
</gene>